<dbReference type="PROSITE" id="PS50977">
    <property type="entry name" value="HTH_TETR_2"/>
    <property type="match status" value="1"/>
</dbReference>
<accession>A0A387FG39</accession>
<organism evidence="6 7">
    <name type="scientific">Rhizobium jaguaris</name>
    <dbReference type="NCBI Taxonomy" id="1312183"/>
    <lineage>
        <taxon>Bacteria</taxon>
        <taxon>Pseudomonadati</taxon>
        <taxon>Pseudomonadota</taxon>
        <taxon>Alphaproteobacteria</taxon>
        <taxon>Hyphomicrobiales</taxon>
        <taxon>Rhizobiaceae</taxon>
        <taxon>Rhizobium/Agrobacterium group</taxon>
        <taxon>Rhizobium</taxon>
    </lineage>
</organism>
<dbReference type="SUPFAM" id="SSF48498">
    <property type="entry name" value="Tetracyclin repressor-like, C-terminal domain"/>
    <property type="match status" value="1"/>
</dbReference>
<evidence type="ECO:0000313" key="6">
    <source>
        <dbReference type="EMBL" id="AYG58180.1"/>
    </source>
</evidence>
<dbReference type="EMBL" id="CP032694">
    <property type="protein sequence ID" value="AYG58180.1"/>
    <property type="molecule type" value="Genomic_DNA"/>
</dbReference>
<evidence type="ECO:0000256" key="2">
    <source>
        <dbReference type="ARBA" id="ARBA00023125"/>
    </source>
</evidence>
<sequence length="196" mass="20861">MRYSTEHKLETRTRVLNAAGELFRQEGYGGSGIDALTKAAGVTNGAFYGHFKSKGEAFKAAVQAGLDELRLGISNLKAQNGRGWLTAFVSYYLGPKRTCALGQSCALPSLSPDVMRADADTRAAYEVELRRVIEEAASGLAGNSGEEREENAIALLALLSGGVTMARAVSDPALSMRIVEAIERKAGSIASSMEER</sequence>
<dbReference type="OrthoDB" id="9798857at2"/>
<dbReference type="InterPro" id="IPR036271">
    <property type="entry name" value="Tet_transcr_reg_TetR-rel_C_sf"/>
</dbReference>
<gene>
    <name evidence="6" type="ORF">CCGE525_04645</name>
</gene>
<keyword evidence="7" id="KW-1185">Reference proteome</keyword>
<dbReference type="InterPro" id="IPR009057">
    <property type="entry name" value="Homeodomain-like_sf"/>
</dbReference>
<dbReference type="PRINTS" id="PR00455">
    <property type="entry name" value="HTHTETR"/>
</dbReference>
<dbReference type="PANTHER" id="PTHR47506">
    <property type="entry name" value="TRANSCRIPTIONAL REGULATORY PROTEIN"/>
    <property type="match status" value="1"/>
</dbReference>
<feature type="domain" description="HTH tetR-type" evidence="5">
    <location>
        <begin position="9"/>
        <end position="69"/>
    </location>
</feature>
<feature type="DNA-binding region" description="H-T-H motif" evidence="4">
    <location>
        <begin position="32"/>
        <end position="51"/>
    </location>
</feature>
<dbReference type="GO" id="GO:0003677">
    <property type="term" value="F:DNA binding"/>
    <property type="evidence" value="ECO:0007669"/>
    <property type="project" value="UniProtKB-UniRule"/>
</dbReference>
<dbReference type="InterPro" id="IPR001647">
    <property type="entry name" value="HTH_TetR"/>
</dbReference>
<dbReference type="Gene3D" id="1.10.10.60">
    <property type="entry name" value="Homeodomain-like"/>
    <property type="match status" value="1"/>
</dbReference>
<dbReference type="PANTHER" id="PTHR47506:SF7">
    <property type="entry name" value="TRANSCRIPTIONAL REGULATORY PROTEIN"/>
    <property type="match status" value="1"/>
</dbReference>
<proteinExistence type="predicted"/>
<evidence type="ECO:0000259" key="5">
    <source>
        <dbReference type="PROSITE" id="PS50977"/>
    </source>
</evidence>
<name>A0A387FG39_9HYPH</name>
<evidence type="ECO:0000313" key="7">
    <source>
        <dbReference type="Proteomes" id="UP000282195"/>
    </source>
</evidence>
<reference evidence="6 7" key="1">
    <citation type="submission" date="2018-10" db="EMBL/GenBank/DDBJ databases">
        <title>Rhizobium etli, R. leguminosarum and a new Rhizobium genospecies from Phaseolus dumosus.</title>
        <authorList>
            <person name="Ramirez-Puebla S.T."/>
            <person name="Rogel-Hernandez M.A."/>
            <person name="Guerrero G."/>
            <person name="Ormeno-Orrillo E."/>
            <person name="Martinez-Romero J.C."/>
            <person name="Negrete-Yankelevich S."/>
            <person name="Martinez-Romero E."/>
        </authorList>
    </citation>
    <scope>NUCLEOTIDE SEQUENCE [LARGE SCALE GENOMIC DNA]</scope>
    <source>
        <strain evidence="6 7">CCGE525</strain>
    </source>
</reference>
<dbReference type="SUPFAM" id="SSF46689">
    <property type="entry name" value="Homeodomain-like"/>
    <property type="match status" value="1"/>
</dbReference>
<evidence type="ECO:0000256" key="3">
    <source>
        <dbReference type="ARBA" id="ARBA00023163"/>
    </source>
</evidence>
<dbReference type="Proteomes" id="UP000282195">
    <property type="component" value="Chromosome"/>
</dbReference>
<protein>
    <submittedName>
        <fullName evidence="6">TetR/AcrR family transcriptional regulator</fullName>
    </submittedName>
</protein>
<dbReference type="KEGG" id="rjg:CCGE525_04645"/>
<keyword evidence="3" id="KW-0804">Transcription</keyword>
<keyword evidence="2 4" id="KW-0238">DNA-binding</keyword>
<dbReference type="Pfam" id="PF00440">
    <property type="entry name" value="TetR_N"/>
    <property type="match status" value="1"/>
</dbReference>
<dbReference type="RefSeq" id="WP_120703260.1">
    <property type="nucleotide sequence ID" value="NZ_CP032694.1"/>
</dbReference>
<keyword evidence="1" id="KW-0805">Transcription regulation</keyword>
<evidence type="ECO:0000256" key="4">
    <source>
        <dbReference type="PROSITE-ProRule" id="PRU00335"/>
    </source>
</evidence>
<dbReference type="Gene3D" id="1.10.357.10">
    <property type="entry name" value="Tetracycline Repressor, domain 2"/>
    <property type="match status" value="1"/>
</dbReference>
<evidence type="ECO:0000256" key="1">
    <source>
        <dbReference type="ARBA" id="ARBA00023015"/>
    </source>
</evidence>
<dbReference type="AlphaFoldDB" id="A0A387FG39"/>